<accession>A0ABX7X8P2</accession>
<dbReference type="Pfam" id="PF05257">
    <property type="entry name" value="CHAP"/>
    <property type="match status" value="1"/>
</dbReference>
<dbReference type="Gene3D" id="3.90.1720.10">
    <property type="entry name" value="endopeptidase domain like (from Nostoc punctiforme)"/>
    <property type="match status" value="1"/>
</dbReference>
<dbReference type="InterPro" id="IPR007921">
    <property type="entry name" value="CHAP_dom"/>
</dbReference>
<dbReference type="InterPro" id="IPR038765">
    <property type="entry name" value="Papain-like_cys_pep_sf"/>
</dbReference>
<dbReference type="RefSeq" id="WP_210230198.1">
    <property type="nucleotide sequence ID" value="NZ_CP072800.1"/>
</dbReference>
<dbReference type="InterPro" id="IPR013423">
    <property type="entry name" value="CHP02594"/>
</dbReference>
<evidence type="ECO:0000313" key="3">
    <source>
        <dbReference type="Proteomes" id="UP000672027"/>
    </source>
</evidence>
<feature type="domain" description="Peptidase C51" evidence="1">
    <location>
        <begin position="296"/>
        <end position="420"/>
    </location>
</feature>
<sequence length="426" mass="46582">MNTAITLQLSRDVAQIKRDLAEVKHDVKETKATTHVTWLRTRPQMEWYFALPVALMAYFMVLSPLRTAGTPVSEAVDTAFEAVNTAAERAGAWLASINYAMPSMYRGQALRGLSNEQTVALMKAIIQRENSGSYEGWNIFGYLGGYQGGAAALAQTGYIKREVFDVAADCIKAGSCGKLHLEFLQNNNNWTTGNSFESFMASPEIQDAFFVKLANFNIEEGFKRGVLREGQYEKIAGFVAVAHLQGINTAVDYFLHGKNTKKGGAYASEYAGIGAAAVKTTDVIATASRFIGLHEEANNRQLAVFMRKAGFSLNPDVTAWCAAFANAVLHENGIAGTGQLNARSFLNWGTKTDTPKLGDIVVLWRGSRDGWMGHVGFFKGFDSNGNVLILGGNQTEPGSRHSEWVSIDSFPVNRVLGYRTAPKKFI</sequence>
<name>A0ABX7X8P2_9GAMM</name>
<dbReference type="Proteomes" id="UP000672027">
    <property type="component" value="Chromosome"/>
</dbReference>
<proteinExistence type="predicted"/>
<organism evidence="2 3">
    <name type="scientific">Candidatus Thiothrix anitrata</name>
    <dbReference type="NCBI Taxonomy" id="2823902"/>
    <lineage>
        <taxon>Bacteria</taxon>
        <taxon>Pseudomonadati</taxon>
        <taxon>Pseudomonadota</taxon>
        <taxon>Gammaproteobacteria</taxon>
        <taxon>Thiotrichales</taxon>
        <taxon>Thiotrichaceae</taxon>
        <taxon>Thiothrix</taxon>
    </lineage>
</organism>
<dbReference type="PROSITE" id="PS50911">
    <property type="entry name" value="CHAP"/>
    <property type="match status" value="1"/>
</dbReference>
<dbReference type="EMBL" id="CP072800">
    <property type="protein sequence ID" value="QTR51600.1"/>
    <property type="molecule type" value="Genomic_DNA"/>
</dbReference>
<keyword evidence="3" id="KW-1185">Reference proteome</keyword>
<dbReference type="SUPFAM" id="SSF54001">
    <property type="entry name" value="Cysteine proteinases"/>
    <property type="match status" value="1"/>
</dbReference>
<protein>
    <submittedName>
        <fullName evidence="2">TIGR02594 family protein</fullName>
    </submittedName>
</protein>
<dbReference type="NCBIfam" id="TIGR02594">
    <property type="entry name" value="TIGR02594 family protein"/>
    <property type="match status" value="1"/>
</dbReference>
<gene>
    <name evidence="2" type="ORF">J8380_08690</name>
</gene>
<evidence type="ECO:0000313" key="2">
    <source>
        <dbReference type="EMBL" id="QTR51600.1"/>
    </source>
</evidence>
<evidence type="ECO:0000259" key="1">
    <source>
        <dbReference type="PROSITE" id="PS50911"/>
    </source>
</evidence>
<reference evidence="2 3" key="1">
    <citation type="submission" date="2021-04" db="EMBL/GenBank/DDBJ databases">
        <title>Genomics, taxonomy and metabolism of representatives of sulfur bacteria of the genus Thiothrix: Thiothrix fructosivorans QT, Thiothrix unzii A1T and three new species, Thiothrix subterranea sp. nov., Thiothrix litoralis sp. nov. and 'Candidatus Thiothrix anitrata' sp. nov.</title>
        <authorList>
            <person name="Ravin N.V."/>
            <person name="Smolyakov D."/>
            <person name="Rudenko T.S."/>
            <person name="Mardanov A.V."/>
            <person name="Beletsky A.V."/>
            <person name="Markov N.D."/>
            <person name="Fomenkov A.I."/>
            <person name="Roberts R.J."/>
            <person name="Karnachuk O.V."/>
            <person name="Novikov A."/>
            <person name="Grabovich M.Y."/>
        </authorList>
    </citation>
    <scope>NUCLEOTIDE SEQUENCE [LARGE SCALE GENOMIC DNA]</scope>
    <source>
        <strain evidence="2 3">A52</strain>
    </source>
</reference>